<reference evidence="2 3" key="1">
    <citation type="journal article" date="2023" name="Hortic Res">
        <title>Pangenome of water caltrop reveals structural variations and asymmetric subgenome divergence after allopolyploidization.</title>
        <authorList>
            <person name="Zhang X."/>
            <person name="Chen Y."/>
            <person name="Wang L."/>
            <person name="Yuan Y."/>
            <person name="Fang M."/>
            <person name="Shi L."/>
            <person name="Lu R."/>
            <person name="Comes H.P."/>
            <person name="Ma Y."/>
            <person name="Chen Y."/>
            <person name="Huang G."/>
            <person name="Zhou Y."/>
            <person name="Zheng Z."/>
            <person name="Qiu Y."/>
        </authorList>
    </citation>
    <scope>NUCLEOTIDE SEQUENCE [LARGE SCALE GENOMIC DNA]</scope>
    <source>
        <tissue evidence="2">Roots</tissue>
    </source>
</reference>
<dbReference type="PANTHER" id="PTHR33095:SF23">
    <property type="entry name" value="DUF1645 FAMILY PROTEIN"/>
    <property type="match status" value="1"/>
</dbReference>
<dbReference type="Proteomes" id="UP001345219">
    <property type="component" value="Chromosome 4"/>
</dbReference>
<accession>A0AAN7PJY5</accession>
<comment type="caution">
    <text evidence="2">The sequence shown here is derived from an EMBL/GenBank/DDBJ whole genome shotgun (WGS) entry which is preliminary data.</text>
</comment>
<keyword evidence="3" id="KW-1185">Reference proteome</keyword>
<evidence type="ECO:0000313" key="2">
    <source>
        <dbReference type="EMBL" id="KAK4750707.1"/>
    </source>
</evidence>
<sequence>MQGVSLSYSNTLLSPSPSLSCRTSGSVNLAEIAARVARELSLQEDGAHDGDDFFSHCSQTELPRLDGDGATAAAPEEYDGGDGDFEFTFACGVPGSSPPVSADEIFHNGQIKPVYEYTSLSKSRREDYRNQRPHRPPLKLLMSEDDRREGDPPAHGLSCSSLSESEEREGAAPGTYCAWVPREDTSNMQCTKRSSSGTGSWRWKLKHLLLPNRCNSDGRTDMLSAIPAAAAKSGPTAENHRGGRRSYLLDRAELADFFTNVNGLGRNLHPFR</sequence>
<feature type="region of interest" description="Disordered" evidence="1">
    <location>
        <begin position="122"/>
        <end position="167"/>
    </location>
</feature>
<dbReference type="PANTHER" id="PTHR33095">
    <property type="entry name" value="OS07G0619500 PROTEIN"/>
    <property type="match status" value="1"/>
</dbReference>
<dbReference type="AlphaFoldDB" id="A0AAN7PJY5"/>
<organism evidence="2 3">
    <name type="scientific">Trapa incisa</name>
    <dbReference type="NCBI Taxonomy" id="236973"/>
    <lineage>
        <taxon>Eukaryota</taxon>
        <taxon>Viridiplantae</taxon>
        <taxon>Streptophyta</taxon>
        <taxon>Embryophyta</taxon>
        <taxon>Tracheophyta</taxon>
        <taxon>Spermatophyta</taxon>
        <taxon>Magnoliopsida</taxon>
        <taxon>eudicotyledons</taxon>
        <taxon>Gunneridae</taxon>
        <taxon>Pentapetalae</taxon>
        <taxon>rosids</taxon>
        <taxon>malvids</taxon>
        <taxon>Myrtales</taxon>
        <taxon>Lythraceae</taxon>
        <taxon>Trapa</taxon>
    </lineage>
</organism>
<dbReference type="InterPro" id="IPR012442">
    <property type="entry name" value="DUF1645_plant"/>
</dbReference>
<gene>
    <name evidence="2" type="ORF">SAY87_004189</name>
</gene>
<dbReference type="Pfam" id="PF07816">
    <property type="entry name" value="DUF1645"/>
    <property type="match status" value="1"/>
</dbReference>
<proteinExistence type="predicted"/>
<feature type="compositionally biased region" description="Basic and acidic residues" evidence="1">
    <location>
        <begin position="142"/>
        <end position="152"/>
    </location>
</feature>
<evidence type="ECO:0000313" key="3">
    <source>
        <dbReference type="Proteomes" id="UP001345219"/>
    </source>
</evidence>
<name>A0AAN7PJY5_9MYRT</name>
<evidence type="ECO:0000256" key="1">
    <source>
        <dbReference type="SAM" id="MobiDB-lite"/>
    </source>
</evidence>
<protein>
    <submittedName>
        <fullName evidence="2">Uncharacterized protein</fullName>
    </submittedName>
</protein>
<dbReference type="EMBL" id="JAXIOK010000017">
    <property type="protein sequence ID" value="KAK4750707.1"/>
    <property type="molecule type" value="Genomic_DNA"/>
</dbReference>